<protein>
    <submittedName>
        <fullName evidence="2">Uncharacterized protein</fullName>
    </submittedName>
</protein>
<keyword evidence="3" id="KW-1185">Reference proteome</keyword>
<accession>A0A9P9W843</accession>
<dbReference type="EMBL" id="JAFIMR010000080">
    <property type="protein sequence ID" value="KAI1849014.1"/>
    <property type="molecule type" value="Genomic_DNA"/>
</dbReference>
<gene>
    <name evidence="2" type="ORF">JX265_013711</name>
</gene>
<proteinExistence type="predicted"/>
<evidence type="ECO:0000313" key="3">
    <source>
        <dbReference type="Proteomes" id="UP000829685"/>
    </source>
</evidence>
<comment type="caution">
    <text evidence="2">The sequence shown here is derived from an EMBL/GenBank/DDBJ whole genome shotgun (WGS) entry which is preliminary data.</text>
</comment>
<name>A0A9P9W843_9PEZI</name>
<reference evidence="2" key="1">
    <citation type="submission" date="2021-03" db="EMBL/GenBank/DDBJ databases">
        <title>Revisited historic fungal species revealed as producer of novel bioactive compounds through whole genome sequencing and comparative genomics.</title>
        <authorList>
            <person name="Vignolle G.A."/>
            <person name="Hochenegger N."/>
            <person name="Mach R.L."/>
            <person name="Mach-Aigner A.R."/>
            <person name="Javad Rahimi M."/>
            <person name="Salim K.A."/>
            <person name="Chan C.M."/>
            <person name="Lim L.B.L."/>
            <person name="Cai F."/>
            <person name="Druzhinina I.S."/>
            <person name="U'Ren J.M."/>
            <person name="Derntl C."/>
        </authorList>
    </citation>
    <scope>NUCLEOTIDE SEQUENCE</scope>
    <source>
        <strain evidence="2">TUCIM 5799</strain>
    </source>
</reference>
<feature type="region of interest" description="Disordered" evidence="1">
    <location>
        <begin position="140"/>
        <end position="161"/>
    </location>
</feature>
<organism evidence="2 3">
    <name type="scientific">Neoarthrinium moseri</name>
    <dbReference type="NCBI Taxonomy" id="1658444"/>
    <lineage>
        <taxon>Eukaryota</taxon>
        <taxon>Fungi</taxon>
        <taxon>Dikarya</taxon>
        <taxon>Ascomycota</taxon>
        <taxon>Pezizomycotina</taxon>
        <taxon>Sordariomycetes</taxon>
        <taxon>Xylariomycetidae</taxon>
        <taxon>Amphisphaeriales</taxon>
        <taxon>Apiosporaceae</taxon>
        <taxon>Neoarthrinium</taxon>
    </lineage>
</organism>
<sequence length="562" mass="62614">MRNKASTTAVNPHSGPSFLELFRQFVSAIPTTPLEDEKLKAEFSHSVSELWAKCPSIAHLVAANRPPPRRKPTAVLVDLPRSESSLSSLGSLSPSLDDAWQCPVSHFRHDTPQYEAGESDSHSVREIDQKADQVILWQSSEQPTTASPPRTEEVSVARSVTPSSQSDKEVFETYSIAKAACISIKDMATAEVPDCLYTSILGTLSGSNLLQSEPSSSNRSSTSPNDWPRDTWDRLIRVCESRSQRSKILSMIVNMGLANWYEYRTTQKDEGISSGTSRKRALSKVFLSEFDERTVKVIQKRVSKGRIASSIVEHTGLGILFYPKIWDIIKSAADRREAFIDTVRSDHGFQQLLEALSEQILMLINEGKPDISRLLETLREGGILSLTQLTEISAISGVGQDPIATGLLQTTYEEFQQDLDSIMQHHGCESVMVGDVEVTKDDLQTLSPQGWLSFAVIASILEATEALPTVDEFKAFGFKFITAPAPLQGDAWTCGDRVIHSARLRMAGLEVAERTAKLDPERLRYETIHHFRKFRSMGLLEAKDTEKLRELRSSKRRKADTF</sequence>
<dbReference type="Proteomes" id="UP000829685">
    <property type="component" value="Unassembled WGS sequence"/>
</dbReference>
<evidence type="ECO:0000256" key="1">
    <source>
        <dbReference type="SAM" id="MobiDB-lite"/>
    </source>
</evidence>
<dbReference type="AlphaFoldDB" id="A0A9P9W843"/>
<evidence type="ECO:0000313" key="2">
    <source>
        <dbReference type="EMBL" id="KAI1849014.1"/>
    </source>
</evidence>